<evidence type="ECO:0000259" key="9">
    <source>
        <dbReference type="PROSITE" id="PS50109"/>
    </source>
</evidence>
<dbReference type="Pfam" id="PF14938">
    <property type="entry name" value="SNAP"/>
    <property type="match status" value="1"/>
</dbReference>
<dbReference type="InterPro" id="IPR003594">
    <property type="entry name" value="HATPase_dom"/>
</dbReference>
<evidence type="ECO:0000256" key="4">
    <source>
        <dbReference type="ARBA" id="ARBA00022679"/>
    </source>
</evidence>
<dbReference type="SUPFAM" id="SSF48452">
    <property type="entry name" value="TPR-like"/>
    <property type="match status" value="2"/>
</dbReference>
<keyword evidence="5" id="KW-0547">Nucleotide-binding</keyword>
<dbReference type="Gene3D" id="3.30.565.10">
    <property type="entry name" value="Histidine kinase-like ATPase, C-terminal domain"/>
    <property type="match status" value="1"/>
</dbReference>
<evidence type="ECO:0000313" key="11">
    <source>
        <dbReference type="Proteomes" id="UP000634134"/>
    </source>
</evidence>
<keyword evidence="11" id="KW-1185">Reference proteome</keyword>
<dbReference type="Gene3D" id="1.25.40.10">
    <property type="entry name" value="Tetratricopeptide repeat domain"/>
    <property type="match status" value="2"/>
</dbReference>
<keyword evidence="8" id="KW-0175">Coiled coil</keyword>
<feature type="domain" description="Histidine kinase" evidence="9">
    <location>
        <begin position="386"/>
        <end position="577"/>
    </location>
</feature>
<evidence type="ECO:0000256" key="5">
    <source>
        <dbReference type="ARBA" id="ARBA00022741"/>
    </source>
</evidence>
<dbReference type="Pfam" id="PF02518">
    <property type="entry name" value="HATPase_c"/>
    <property type="match status" value="1"/>
</dbReference>
<dbReference type="InterPro" id="IPR011495">
    <property type="entry name" value="Sig_transdc_His_kin_sub2_dim/P"/>
</dbReference>
<evidence type="ECO:0000256" key="7">
    <source>
        <dbReference type="ARBA" id="ARBA00022840"/>
    </source>
</evidence>
<dbReference type="SMART" id="SM00028">
    <property type="entry name" value="TPR"/>
    <property type="match status" value="5"/>
</dbReference>
<evidence type="ECO:0000256" key="2">
    <source>
        <dbReference type="ARBA" id="ARBA00012438"/>
    </source>
</evidence>
<dbReference type="RefSeq" id="WP_194119863.1">
    <property type="nucleotide sequence ID" value="NZ_JACYGY010000001.1"/>
</dbReference>
<dbReference type="Gene3D" id="3.30.450.20">
    <property type="entry name" value="PAS domain"/>
    <property type="match status" value="1"/>
</dbReference>
<name>A0ABR9W802_9BACT</name>
<dbReference type="EMBL" id="JACYGY010000001">
    <property type="protein sequence ID" value="MBE9461593.1"/>
    <property type="molecule type" value="Genomic_DNA"/>
</dbReference>
<proteinExistence type="predicted"/>
<organism evidence="10 11">
    <name type="scientific">Dyadobacter subterraneus</name>
    <dbReference type="NCBI Taxonomy" id="2773304"/>
    <lineage>
        <taxon>Bacteria</taxon>
        <taxon>Pseudomonadati</taxon>
        <taxon>Bacteroidota</taxon>
        <taxon>Cytophagia</taxon>
        <taxon>Cytophagales</taxon>
        <taxon>Spirosomataceae</taxon>
        <taxon>Dyadobacter</taxon>
    </lineage>
</organism>
<accession>A0ABR9W802</accession>
<comment type="caution">
    <text evidence="10">The sequence shown here is derived from an EMBL/GenBank/DDBJ whole genome shotgun (WGS) entry which is preliminary data.</text>
</comment>
<protein>
    <recommendedName>
        <fullName evidence="2">histidine kinase</fullName>
        <ecNumber evidence="2">2.7.13.3</ecNumber>
    </recommendedName>
</protein>
<dbReference type="InterPro" id="IPR019734">
    <property type="entry name" value="TPR_rpt"/>
</dbReference>
<evidence type="ECO:0000256" key="6">
    <source>
        <dbReference type="ARBA" id="ARBA00022777"/>
    </source>
</evidence>
<dbReference type="InterPro" id="IPR011990">
    <property type="entry name" value="TPR-like_helical_dom_sf"/>
</dbReference>
<evidence type="ECO:0000256" key="3">
    <source>
        <dbReference type="ARBA" id="ARBA00022553"/>
    </source>
</evidence>
<keyword evidence="7" id="KW-0067">ATP-binding</keyword>
<evidence type="ECO:0000256" key="1">
    <source>
        <dbReference type="ARBA" id="ARBA00000085"/>
    </source>
</evidence>
<dbReference type="InterPro" id="IPR036890">
    <property type="entry name" value="HATPase_C_sf"/>
</dbReference>
<dbReference type="PANTHER" id="PTHR41523:SF8">
    <property type="entry name" value="ETHYLENE RESPONSE SENSOR PROTEIN"/>
    <property type="match status" value="1"/>
</dbReference>
<evidence type="ECO:0000256" key="8">
    <source>
        <dbReference type="SAM" id="Coils"/>
    </source>
</evidence>
<dbReference type="SUPFAM" id="SSF55874">
    <property type="entry name" value="ATPase domain of HSP90 chaperone/DNA topoisomerase II/histidine kinase"/>
    <property type="match status" value="1"/>
</dbReference>
<keyword evidence="6" id="KW-0418">Kinase</keyword>
<keyword evidence="3" id="KW-0597">Phosphoprotein</keyword>
<dbReference type="SMART" id="SM00387">
    <property type="entry name" value="HATPase_c"/>
    <property type="match status" value="1"/>
</dbReference>
<feature type="coiled-coil region" evidence="8">
    <location>
        <begin position="352"/>
        <end position="386"/>
    </location>
</feature>
<dbReference type="Proteomes" id="UP000634134">
    <property type="component" value="Unassembled WGS sequence"/>
</dbReference>
<gene>
    <name evidence="10" type="ORF">IEE83_06835</name>
</gene>
<comment type="catalytic activity">
    <reaction evidence="1">
        <text>ATP + protein L-histidine = ADP + protein N-phospho-L-histidine.</text>
        <dbReference type="EC" id="2.7.13.3"/>
    </reaction>
</comment>
<dbReference type="PROSITE" id="PS50109">
    <property type="entry name" value="HIS_KIN"/>
    <property type="match status" value="1"/>
</dbReference>
<dbReference type="Pfam" id="PF07568">
    <property type="entry name" value="HisKA_2"/>
    <property type="match status" value="1"/>
</dbReference>
<sequence>MTSLENRFKGLPDSTRFEEIRNYSDSLVDQRKYSDALSATTYLMQIARKIPDRSFTGRAYMASAYMERSQNRPNAAITQYQKAYEEFIAAGNFRRQVRVLQMIDGIYLDLNELKTAEYYCKRALEVIDKNNLQPLKAGIYTDLATIEDIRKNYDKALQYNADAIRISKENKLTYLETLLNRCIILKNAGQYQKSADTYLECLKEARAQKESLVEGIVYVNLPNTLLALNRIDEAETNINKALNWAKSTQAGYNVMVSIYETVTMINEKKGDYKQALLSQKKWYAYRDSLFNEEKSRQLIETETQFQTREKQQQIQQLDEDNTNKKKQLWWLASGVSLLLILLAVELFQYRKIQSVNRKLNQTNLTLGKANKQISIQSDQLKQLMQELHHRVKNNLAIISSLLYLQANRLDDKKAVQAVLDGQQRVEAMSLIHQQLYQTDNVTRVGMQEYIGDLVKGLMQSFHYQEKLDLNLDIEDISLDVELAVPLGLIINELVTNVFKHAFKEVAQPELSIRLWQTDYLFLEVKDNGPGVDAESWKKSGQTFGKRLVISLAKQAGGTLQVSSDHGARFLLTLPAVSNILPDFLTIDKN</sequence>
<reference evidence="11" key="1">
    <citation type="submission" date="2023-07" db="EMBL/GenBank/DDBJ databases">
        <title>Dyadobacter sp. nov 'subterranea' isolated from contaminted grondwater.</title>
        <authorList>
            <person name="Szabo I."/>
            <person name="Al-Omari J."/>
            <person name="Szerdahelyi S.G."/>
            <person name="Rado J."/>
        </authorList>
    </citation>
    <scope>NUCLEOTIDE SEQUENCE [LARGE SCALE GENOMIC DNA]</scope>
    <source>
        <strain evidence="11">UP-52</strain>
    </source>
</reference>
<evidence type="ECO:0000313" key="10">
    <source>
        <dbReference type="EMBL" id="MBE9461593.1"/>
    </source>
</evidence>
<dbReference type="PANTHER" id="PTHR41523">
    <property type="entry name" value="TWO-COMPONENT SYSTEM SENSOR PROTEIN"/>
    <property type="match status" value="1"/>
</dbReference>
<keyword evidence="4" id="KW-0808">Transferase</keyword>
<dbReference type="InterPro" id="IPR005467">
    <property type="entry name" value="His_kinase_dom"/>
</dbReference>
<dbReference type="EC" id="2.7.13.3" evidence="2"/>